<evidence type="ECO:0000313" key="1">
    <source>
        <dbReference type="EMBL" id="SFZ96978.1"/>
    </source>
</evidence>
<protein>
    <recommendedName>
        <fullName evidence="3">Bacteriocin-type signal sequence-containing protein</fullName>
    </recommendedName>
</protein>
<sequence>MKNLTKISRENLKTIKGGLRMCPVDGDCGPGWCCANGACRTIAGASPSTYLCTYYPID</sequence>
<keyword evidence="2" id="KW-1185">Reference proteome</keyword>
<gene>
    <name evidence="1" type="ORF">SAMN05216324_1327</name>
</gene>
<dbReference type="InterPro" id="IPR058074">
    <property type="entry name" value="Bacteriocin-like"/>
</dbReference>
<organism evidence="1 2">
    <name type="scientific">Chryseobacterium limigenitum</name>
    <dbReference type="NCBI Taxonomy" id="1612149"/>
    <lineage>
        <taxon>Bacteria</taxon>
        <taxon>Pseudomonadati</taxon>
        <taxon>Bacteroidota</taxon>
        <taxon>Flavobacteriia</taxon>
        <taxon>Flavobacteriales</taxon>
        <taxon>Weeksellaceae</taxon>
        <taxon>Chryseobacterium group</taxon>
        <taxon>Chryseobacterium</taxon>
    </lineage>
</organism>
<dbReference type="EMBL" id="FPKW01000032">
    <property type="protein sequence ID" value="SFZ96978.1"/>
    <property type="molecule type" value="Genomic_DNA"/>
</dbReference>
<dbReference type="STRING" id="1612149.SAMN05216324_1327"/>
<proteinExistence type="predicted"/>
<accession>A0A1K2IXH1</accession>
<reference evidence="2" key="1">
    <citation type="submission" date="2016-10" db="EMBL/GenBank/DDBJ databases">
        <authorList>
            <person name="Varghese N."/>
            <person name="Submissions S."/>
        </authorList>
    </citation>
    <scope>NUCLEOTIDE SEQUENCE [LARGE SCALE GENOMIC DNA]</scope>
    <source>
        <strain evidence="2">SUR2</strain>
    </source>
</reference>
<dbReference type="NCBIfam" id="NF047798">
    <property type="entry name" value="leader_Chryseo"/>
    <property type="match status" value="1"/>
</dbReference>
<dbReference type="AlphaFoldDB" id="A0A1K2IXH1"/>
<dbReference type="Proteomes" id="UP000182034">
    <property type="component" value="Unassembled WGS sequence"/>
</dbReference>
<evidence type="ECO:0008006" key="3">
    <source>
        <dbReference type="Google" id="ProtNLM"/>
    </source>
</evidence>
<name>A0A1K2IXH1_9FLAO</name>
<evidence type="ECO:0000313" key="2">
    <source>
        <dbReference type="Proteomes" id="UP000182034"/>
    </source>
</evidence>
<dbReference type="RefSeq" id="WP_164463273.1">
    <property type="nucleotide sequence ID" value="NZ_FPKW01000032.1"/>
</dbReference>